<evidence type="ECO:0000256" key="2">
    <source>
        <dbReference type="SAM" id="Phobius"/>
    </source>
</evidence>
<evidence type="ECO:0000313" key="4">
    <source>
        <dbReference type="Proteomes" id="UP000027138"/>
    </source>
</evidence>
<dbReference type="Proteomes" id="UP000027138">
    <property type="component" value="Unassembled WGS sequence"/>
</dbReference>
<proteinExistence type="predicted"/>
<keyword evidence="2" id="KW-0812">Transmembrane</keyword>
<dbReference type="AlphaFoldDB" id="A0A067K0J4"/>
<keyword evidence="2" id="KW-1133">Transmembrane helix</keyword>
<feature type="region of interest" description="Disordered" evidence="1">
    <location>
        <begin position="34"/>
        <end position="127"/>
    </location>
</feature>
<sequence length="168" mass="18861">MASVQCYKPAQQTCNNQGHQNHSFGHKMSEMVGSSFKKDHTPQCQTQRPVTKTQTHTHCSSQTAFHGQTAQGHATGNVTNCHGKTRRNNGERRNRGLLQKIKDGISGHSDSDSDSCSSSDSESDGEKCGRKRASVVCFIIIKWLQIFFLFRILTFCLFVLYFAELSWD</sequence>
<keyword evidence="4" id="KW-1185">Reference proteome</keyword>
<name>A0A067K0J4_JATCU</name>
<gene>
    <name evidence="3" type="ORF">JCGZ_20470</name>
</gene>
<feature type="transmembrane region" description="Helical" evidence="2">
    <location>
        <begin position="135"/>
        <end position="163"/>
    </location>
</feature>
<feature type="compositionally biased region" description="Basic and acidic residues" evidence="1">
    <location>
        <begin position="88"/>
        <end position="111"/>
    </location>
</feature>
<accession>A0A067K0J4</accession>
<evidence type="ECO:0000256" key="1">
    <source>
        <dbReference type="SAM" id="MobiDB-lite"/>
    </source>
</evidence>
<protein>
    <submittedName>
        <fullName evidence="3">Uncharacterized protein</fullName>
    </submittedName>
</protein>
<organism evidence="3 4">
    <name type="scientific">Jatropha curcas</name>
    <name type="common">Barbados nut</name>
    <dbReference type="NCBI Taxonomy" id="180498"/>
    <lineage>
        <taxon>Eukaryota</taxon>
        <taxon>Viridiplantae</taxon>
        <taxon>Streptophyta</taxon>
        <taxon>Embryophyta</taxon>
        <taxon>Tracheophyta</taxon>
        <taxon>Spermatophyta</taxon>
        <taxon>Magnoliopsida</taxon>
        <taxon>eudicotyledons</taxon>
        <taxon>Gunneridae</taxon>
        <taxon>Pentapetalae</taxon>
        <taxon>rosids</taxon>
        <taxon>fabids</taxon>
        <taxon>Malpighiales</taxon>
        <taxon>Euphorbiaceae</taxon>
        <taxon>Crotonoideae</taxon>
        <taxon>Jatropheae</taxon>
        <taxon>Jatropha</taxon>
    </lineage>
</organism>
<feature type="compositionally biased region" description="Polar residues" evidence="1">
    <location>
        <begin position="42"/>
        <end position="82"/>
    </location>
</feature>
<dbReference type="EMBL" id="KK914993">
    <property type="protein sequence ID" value="KDP25314.1"/>
    <property type="molecule type" value="Genomic_DNA"/>
</dbReference>
<reference evidence="3 4" key="1">
    <citation type="journal article" date="2014" name="PLoS ONE">
        <title>Global Analysis of Gene Expression Profiles in Physic Nut (Jatropha curcas L.) Seedlings Exposed to Salt Stress.</title>
        <authorList>
            <person name="Zhang L."/>
            <person name="Zhang C."/>
            <person name="Wu P."/>
            <person name="Chen Y."/>
            <person name="Li M."/>
            <person name="Jiang H."/>
            <person name="Wu G."/>
        </authorList>
    </citation>
    <scope>NUCLEOTIDE SEQUENCE [LARGE SCALE GENOMIC DNA]</scope>
    <source>
        <strain evidence="4">cv. GZQX0401</strain>
        <tissue evidence="3">Young leaves</tissue>
    </source>
</reference>
<evidence type="ECO:0000313" key="3">
    <source>
        <dbReference type="EMBL" id="KDP25314.1"/>
    </source>
</evidence>
<keyword evidence="2" id="KW-0472">Membrane</keyword>
<dbReference type="OrthoDB" id="1750428at2759"/>